<dbReference type="InterPro" id="IPR001608">
    <property type="entry name" value="Ala_racemase_N"/>
</dbReference>
<comment type="cofactor">
    <cofactor evidence="1 6 7">
        <name>pyridoxal 5'-phosphate</name>
        <dbReference type="ChEBI" id="CHEBI:597326"/>
    </cofactor>
</comment>
<comment type="caution">
    <text evidence="11">The sequence shown here is derived from an EMBL/GenBank/DDBJ whole genome shotgun (WGS) entry which is preliminary data.</text>
</comment>
<evidence type="ECO:0000256" key="9">
    <source>
        <dbReference type="SAM" id="Phobius"/>
    </source>
</evidence>
<dbReference type="GO" id="GO:0005829">
    <property type="term" value="C:cytosol"/>
    <property type="evidence" value="ECO:0007669"/>
    <property type="project" value="TreeGrafter"/>
</dbReference>
<feature type="active site" description="Proton acceptor; specific for L-alanine" evidence="6">
    <location>
        <position position="607"/>
    </location>
</feature>
<dbReference type="PANTHER" id="PTHR30511:SF0">
    <property type="entry name" value="ALANINE RACEMASE, CATABOLIC-RELATED"/>
    <property type="match status" value="1"/>
</dbReference>
<keyword evidence="4 6" id="KW-0663">Pyridoxal phosphate</keyword>
<dbReference type="InterPro" id="IPR011079">
    <property type="entry name" value="Ala_racemase_C"/>
</dbReference>
<comment type="similarity">
    <text evidence="6">Belongs to the alanine racemase family.</text>
</comment>
<dbReference type="GO" id="GO:0030632">
    <property type="term" value="P:D-alanine biosynthetic process"/>
    <property type="evidence" value="ECO:0007669"/>
    <property type="project" value="UniProtKB-UniRule"/>
</dbReference>
<dbReference type="HAMAP" id="MF_01201">
    <property type="entry name" value="Ala_racemase"/>
    <property type="match status" value="1"/>
</dbReference>
<feature type="transmembrane region" description="Helical" evidence="9">
    <location>
        <begin position="186"/>
        <end position="206"/>
    </location>
</feature>
<dbReference type="NCBIfam" id="NF033131">
    <property type="entry name" value="vanT-G-Cterm"/>
    <property type="match status" value="1"/>
</dbReference>
<accession>A0A544V0B5</accession>
<dbReference type="GO" id="GO:0016747">
    <property type="term" value="F:acyltransferase activity, transferring groups other than amino-acyl groups"/>
    <property type="evidence" value="ECO:0007669"/>
    <property type="project" value="InterPro"/>
</dbReference>
<dbReference type="PANTHER" id="PTHR30511">
    <property type="entry name" value="ALANINE RACEMASE"/>
    <property type="match status" value="1"/>
</dbReference>
<feature type="transmembrane region" description="Helical" evidence="9">
    <location>
        <begin position="81"/>
        <end position="99"/>
    </location>
</feature>
<dbReference type="EC" id="5.1.1.1" evidence="6"/>
<comment type="similarity">
    <text evidence="3">Belongs to the acyltransferase 3 family.</text>
</comment>
<organism evidence="11 12">
    <name type="scientific">Lysinibacillus sphaericus</name>
    <name type="common">Bacillus sphaericus</name>
    <dbReference type="NCBI Taxonomy" id="1421"/>
    <lineage>
        <taxon>Bacteria</taxon>
        <taxon>Bacillati</taxon>
        <taxon>Bacillota</taxon>
        <taxon>Bacilli</taxon>
        <taxon>Bacillales</taxon>
        <taxon>Bacillaceae</taxon>
        <taxon>Lysinibacillus</taxon>
    </lineage>
</organism>
<feature type="binding site" evidence="6 8">
    <location>
        <position position="656"/>
    </location>
    <ligand>
        <name>substrate</name>
    </ligand>
</feature>
<dbReference type="SUPFAM" id="SSF51419">
    <property type="entry name" value="PLP-binding barrel"/>
    <property type="match status" value="1"/>
</dbReference>
<evidence type="ECO:0000256" key="8">
    <source>
        <dbReference type="PIRSR" id="PIRSR600821-52"/>
    </source>
</evidence>
<dbReference type="EMBL" id="SADV01000001">
    <property type="protein sequence ID" value="TQR39535.1"/>
    <property type="molecule type" value="Genomic_DNA"/>
</dbReference>
<gene>
    <name evidence="11" type="primary">vanT</name>
    <name evidence="11" type="ORF">C7Y47_00400</name>
</gene>
<feature type="active site" description="Proton acceptor; specific for D-alanine" evidence="6">
    <location>
        <position position="380"/>
    </location>
</feature>
<feature type="transmembrane region" description="Helical" evidence="9">
    <location>
        <begin position="12"/>
        <end position="31"/>
    </location>
</feature>
<feature type="transmembrane region" description="Helical" evidence="9">
    <location>
        <begin position="310"/>
        <end position="330"/>
    </location>
</feature>
<dbReference type="Gene3D" id="2.40.37.10">
    <property type="entry name" value="Lyase, Ornithine Decarboxylase, Chain A, domain 1"/>
    <property type="match status" value="1"/>
</dbReference>
<comment type="subcellular location">
    <subcellularLocation>
        <location evidence="2">Membrane</location>
    </subcellularLocation>
</comment>
<feature type="transmembrane region" description="Helical" evidence="9">
    <location>
        <begin position="43"/>
        <end position="61"/>
    </location>
</feature>
<keyword evidence="9" id="KW-0472">Membrane</keyword>
<dbReference type="FunFam" id="3.20.20.10:FF:000002">
    <property type="entry name" value="Alanine racemase"/>
    <property type="match status" value="1"/>
</dbReference>
<dbReference type="GO" id="GO:0046677">
    <property type="term" value="P:response to antibiotic"/>
    <property type="evidence" value="ECO:0007669"/>
    <property type="project" value="InterPro"/>
</dbReference>
<evidence type="ECO:0000256" key="4">
    <source>
        <dbReference type="ARBA" id="ARBA00022898"/>
    </source>
</evidence>
<dbReference type="Pfam" id="PF01168">
    <property type="entry name" value="Ala_racemase_N"/>
    <property type="match status" value="1"/>
</dbReference>
<dbReference type="InterPro" id="IPR009006">
    <property type="entry name" value="Ala_racemase/Decarboxylase_C"/>
</dbReference>
<dbReference type="Gene3D" id="3.20.20.10">
    <property type="entry name" value="Alanine racemase"/>
    <property type="match status" value="1"/>
</dbReference>
<feature type="transmembrane region" description="Helical" evidence="9">
    <location>
        <begin position="119"/>
        <end position="138"/>
    </location>
</feature>
<dbReference type="Pfam" id="PF00842">
    <property type="entry name" value="Ala_racemase_C"/>
    <property type="match status" value="1"/>
</dbReference>
<dbReference type="NCBIfam" id="TIGR00492">
    <property type="entry name" value="alr"/>
    <property type="match status" value="1"/>
</dbReference>
<comment type="function">
    <text evidence="6">Catalyzes the interconversion of L-alanine and D-alanine. May also act on other amino acids.</text>
</comment>
<evidence type="ECO:0000313" key="12">
    <source>
        <dbReference type="Proteomes" id="UP000317944"/>
    </source>
</evidence>
<dbReference type="GO" id="GO:0008784">
    <property type="term" value="F:alanine racemase activity"/>
    <property type="evidence" value="ECO:0007669"/>
    <property type="project" value="UniProtKB-UniRule"/>
</dbReference>
<sequence length="715" mass="79428">MNRNKTYAGIDYFRFAAALLVIAVHTSPLLSYSGTGDFVLTRIIARIAVPFFFMTTGFFLISRYNYNSDKLESFIKKTSIIYGIAILLYLPLNIYNGYFSMDNLLPNIIKDIVFDGTLYHLWYLPASIIGAAIAWYLVKRVGVSVALIVTSTLYVVGMLGDSYYGFTEKIPFLQKMFALIFEVSDYTRNGLFLAPLFFVLGGIIADKDKAIKVTFQKSVVGFVISLAFMLGEGMILHHLGVQRHDSMYIMLVPCMFFLFNALTYWKGQRMKALSSLTLIVYIIHPMIIVIVRMCATILRMQSILIENSLVHYVVVSVLSVVASIVLLRLYSRLGRSKKVQKVQKGKGRSWIEVDLNNLQHNARILQKAMPKDCELMAVVKADAYGHRTFEVSTSLNKIGVKAFAVATIDEGIELRKYGIQGEILILGYTCPTRAQELHKYNLIQSLIDYNYAVSLSCQGYNLKSHIKIDTGMKRLGFDVDDLSGISEIYNTKQLGVCGIYSHLCVSDSLLPNDVEFTQTQISRFYSLIGKLSESGNNPGKVHIQSSYGLLNYPELQCDYVRTGIALYGVLSSPTDKTKLNLDLKPVLSLKSKIILIRAIKKGETVGYGRTFTANRDSLIAILPIGYADGVPRNLSYGKGNVLIDGCHAPTVGRVCMDQLAIDVTDIPSVAVGDIATIIGRDGEMELTAPDVANNSGSISNELLSRLGTRLMSLTK</sequence>
<keyword evidence="9" id="KW-1133">Transmembrane helix</keyword>
<dbReference type="SMART" id="SM01005">
    <property type="entry name" value="Ala_racemase_C"/>
    <property type="match status" value="1"/>
</dbReference>
<dbReference type="InterPro" id="IPR000821">
    <property type="entry name" value="Ala_racemase"/>
</dbReference>
<evidence type="ECO:0000313" key="11">
    <source>
        <dbReference type="EMBL" id="TQR39535.1"/>
    </source>
</evidence>
<dbReference type="GO" id="GO:0030170">
    <property type="term" value="F:pyridoxal phosphate binding"/>
    <property type="evidence" value="ECO:0007669"/>
    <property type="project" value="UniProtKB-UniRule"/>
</dbReference>
<dbReference type="PIRSF" id="PIRSF036464">
    <property type="entry name" value="Ser_ala_racem"/>
    <property type="match status" value="1"/>
</dbReference>
<dbReference type="GO" id="GO:0016020">
    <property type="term" value="C:membrane"/>
    <property type="evidence" value="ECO:0007669"/>
    <property type="project" value="InterPro"/>
</dbReference>
<dbReference type="RefSeq" id="WP_142506959.1">
    <property type="nucleotide sequence ID" value="NZ_SADV01000001.1"/>
</dbReference>
<dbReference type="Pfam" id="PF01757">
    <property type="entry name" value="Acyl_transf_3"/>
    <property type="match status" value="1"/>
</dbReference>
<dbReference type="InterPro" id="IPR002656">
    <property type="entry name" value="Acyl_transf_3_dom"/>
</dbReference>
<dbReference type="AlphaFoldDB" id="A0A544V0B5"/>
<keyword evidence="9" id="KW-0812">Transmembrane</keyword>
<dbReference type="InterPro" id="IPR011248">
    <property type="entry name" value="Serine/alanine_racemase"/>
</dbReference>
<evidence type="ECO:0000256" key="1">
    <source>
        <dbReference type="ARBA" id="ARBA00001933"/>
    </source>
</evidence>
<feature type="transmembrane region" description="Helical" evidence="9">
    <location>
        <begin position="218"/>
        <end position="240"/>
    </location>
</feature>
<evidence type="ECO:0000256" key="5">
    <source>
        <dbReference type="ARBA" id="ARBA00023235"/>
    </source>
</evidence>
<dbReference type="Proteomes" id="UP000317944">
    <property type="component" value="Unassembled WGS sequence"/>
</dbReference>
<evidence type="ECO:0000256" key="2">
    <source>
        <dbReference type="ARBA" id="ARBA00004370"/>
    </source>
</evidence>
<feature type="transmembrane region" description="Helical" evidence="9">
    <location>
        <begin position="246"/>
        <end position="265"/>
    </location>
</feature>
<feature type="transmembrane region" description="Helical" evidence="9">
    <location>
        <begin position="145"/>
        <end position="166"/>
    </location>
</feature>
<proteinExistence type="inferred from homology"/>
<evidence type="ECO:0000256" key="3">
    <source>
        <dbReference type="ARBA" id="ARBA00007400"/>
    </source>
</evidence>
<dbReference type="OrthoDB" id="9813814at2"/>
<dbReference type="InterPro" id="IPR029066">
    <property type="entry name" value="PLP-binding_barrel"/>
</dbReference>
<evidence type="ECO:0000256" key="7">
    <source>
        <dbReference type="PIRSR" id="PIRSR600821-50"/>
    </source>
</evidence>
<feature type="binding site" evidence="6 8">
    <location>
        <position position="474"/>
    </location>
    <ligand>
        <name>substrate</name>
    </ligand>
</feature>
<keyword evidence="5 6" id="KW-0413">Isomerase</keyword>
<protein>
    <recommendedName>
        <fullName evidence="6">Alanine racemase</fullName>
        <ecNumber evidence="6">5.1.1.1</ecNumber>
    </recommendedName>
</protein>
<feature type="modified residue" description="N6-(pyridoxal phosphate)lysine" evidence="6 7">
    <location>
        <position position="380"/>
    </location>
</feature>
<name>A0A544V0B5_LYSSH</name>
<comment type="catalytic activity">
    <reaction evidence="6">
        <text>L-alanine = D-alanine</text>
        <dbReference type="Rhea" id="RHEA:20249"/>
        <dbReference type="ChEBI" id="CHEBI:57416"/>
        <dbReference type="ChEBI" id="CHEBI:57972"/>
        <dbReference type="EC" id="5.1.1.1"/>
    </reaction>
</comment>
<dbReference type="SUPFAM" id="SSF50621">
    <property type="entry name" value="Alanine racemase C-terminal domain-like"/>
    <property type="match status" value="1"/>
</dbReference>
<comment type="pathway">
    <text evidence="6">Amino-acid biosynthesis; D-alanine biosynthesis; D-alanine from L-alanine: step 1/1.</text>
</comment>
<evidence type="ECO:0000259" key="10">
    <source>
        <dbReference type="SMART" id="SM01005"/>
    </source>
</evidence>
<reference evidence="11 12" key="1">
    <citation type="submission" date="2018-03" db="EMBL/GenBank/DDBJ databases">
        <title>Aerobic endospore-forming bacteria genome sequencing and assembly.</title>
        <authorList>
            <person name="Cavalcante D.A."/>
            <person name="Driks A."/>
            <person name="Putonti C."/>
            <person name="De-Souza M.T."/>
        </authorList>
    </citation>
    <scope>NUCLEOTIDE SEQUENCE [LARGE SCALE GENOMIC DNA]</scope>
    <source>
        <strain evidence="11 12">SDF0037</strain>
    </source>
</reference>
<feature type="transmembrane region" description="Helical" evidence="9">
    <location>
        <begin position="277"/>
        <end position="298"/>
    </location>
</feature>
<dbReference type="UniPathway" id="UPA00042">
    <property type="reaction ID" value="UER00497"/>
</dbReference>
<evidence type="ECO:0000256" key="6">
    <source>
        <dbReference type="HAMAP-Rule" id="MF_01201"/>
    </source>
</evidence>
<dbReference type="PRINTS" id="PR00992">
    <property type="entry name" value="ALARACEMASE"/>
</dbReference>
<feature type="domain" description="Alanine racemase C-terminal" evidence="10">
    <location>
        <begin position="586"/>
        <end position="715"/>
    </location>
</feature>